<evidence type="ECO:0000313" key="2">
    <source>
        <dbReference type="Proteomes" id="UP001562425"/>
    </source>
</evidence>
<dbReference type="Proteomes" id="UP001562425">
    <property type="component" value="Unassembled WGS sequence"/>
</dbReference>
<sequence length="55" mass="6028">DGDRGGRHAPTVPGDNGLPELLSCKSNVFETHVSNDSEEYQSIKVCLSRRNVDRA</sequence>
<dbReference type="AlphaFoldDB" id="A0ABD1DY47"/>
<evidence type="ECO:0000313" key="1">
    <source>
        <dbReference type="EMBL" id="KAL1404030.1"/>
    </source>
</evidence>
<accession>A0ABD1DY47</accession>
<reference evidence="1 2" key="1">
    <citation type="submission" date="2024-05" db="EMBL/GenBank/DDBJ databases">
        <title>Culex pipiens pipiens assembly and annotation.</title>
        <authorList>
            <person name="Alout H."/>
            <person name="Durand T."/>
        </authorList>
    </citation>
    <scope>NUCLEOTIDE SEQUENCE [LARGE SCALE GENOMIC DNA]</scope>
    <source>
        <strain evidence="1">HA-2024</strain>
        <tissue evidence="1">Whole body</tissue>
    </source>
</reference>
<name>A0ABD1DY47_CULPP</name>
<organism evidence="1 2">
    <name type="scientific">Culex pipiens pipiens</name>
    <name type="common">Northern house mosquito</name>
    <dbReference type="NCBI Taxonomy" id="38569"/>
    <lineage>
        <taxon>Eukaryota</taxon>
        <taxon>Metazoa</taxon>
        <taxon>Ecdysozoa</taxon>
        <taxon>Arthropoda</taxon>
        <taxon>Hexapoda</taxon>
        <taxon>Insecta</taxon>
        <taxon>Pterygota</taxon>
        <taxon>Neoptera</taxon>
        <taxon>Endopterygota</taxon>
        <taxon>Diptera</taxon>
        <taxon>Nematocera</taxon>
        <taxon>Culicoidea</taxon>
        <taxon>Culicidae</taxon>
        <taxon>Culicinae</taxon>
        <taxon>Culicini</taxon>
        <taxon>Culex</taxon>
        <taxon>Culex</taxon>
    </lineage>
</organism>
<comment type="caution">
    <text evidence="1">The sequence shown here is derived from an EMBL/GenBank/DDBJ whole genome shotgun (WGS) entry which is preliminary data.</text>
</comment>
<feature type="non-terminal residue" evidence="1">
    <location>
        <position position="1"/>
    </location>
</feature>
<keyword evidence="2" id="KW-1185">Reference proteome</keyword>
<dbReference type="EMBL" id="JBEHCU010000892">
    <property type="protein sequence ID" value="KAL1404030.1"/>
    <property type="molecule type" value="Genomic_DNA"/>
</dbReference>
<gene>
    <name evidence="1" type="ORF">pipiens_019100</name>
</gene>
<proteinExistence type="predicted"/>
<protein>
    <submittedName>
        <fullName evidence="1">Uncharacterized protein</fullName>
    </submittedName>
</protein>